<dbReference type="PROSITE" id="PS51746">
    <property type="entry name" value="PPM_2"/>
    <property type="match status" value="1"/>
</dbReference>
<dbReference type="CTD" id="20233821"/>
<evidence type="ECO:0000256" key="2">
    <source>
        <dbReference type="ARBA" id="ARBA00022801"/>
    </source>
</evidence>
<accession>V4BEL3</accession>
<organism evidence="6 7">
    <name type="scientific">Lottia gigantea</name>
    <name type="common">Giant owl limpet</name>
    <dbReference type="NCBI Taxonomy" id="225164"/>
    <lineage>
        <taxon>Eukaryota</taxon>
        <taxon>Metazoa</taxon>
        <taxon>Spiralia</taxon>
        <taxon>Lophotrochozoa</taxon>
        <taxon>Mollusca</taxon>
        <taxon>Gastropoda</taxon>
        <taxon>Patellogastropoda</taxon>
        <taxon>Lottioidea</taxon>
        <taxon>Lottiidae</taxon>
        <taxon>Lottia</taxon>
    </lineage>
</organism>
<dbReference type="InterPro" id="IPR000222">
    <property type="entry name" value="PP2C_BS"/>
</dbReference>
<dbReference type="InterPro" id="IPR036457">
    <property type="entry name" value="PPM-type-like_dom_sf"/>
</dbReference>
<evidence type="ECO:0000256" key="4">
    <source>
        <dbReference type="RuleBase" id="RU003465"/>
    </source>
</evidence>
<dbReference type="KEGG" id="lgi:LOTGIDRAFT_136567"/>
<feature type="domain" description="PPM-type phosphatase" evidence="5">
    <location>
        <begin position="75"/>
        <end position="328"/>
    </location>
</feature>
<dbReference type="InterPro" id="IPR001932">
    <property type="entry name" value="PPM-type_phosphatase-like_dom"/>
</dbReference>
<dbReference type="HOGENOM" id="CLU_013173_1_3_1"/>
<dbReference type="AlphaFoldDB" id="V4BEL3"/>
<dbReference type="SUPFAM" id="SSF81606">
    <property type="entry name" value="PP2C-like"/>
    <property type="match status" value="1"/>
</dbReference>
<gene>
    <name evidence="6" type="ORF">LOTGIDRAFT_136567</name>
</gene>
<proteinExistence type="inferred from homology"/>
<dbReference type="STRING" id="225164.V4BEL3"/>
<dbReference type="PANTHER" id="PTHR47992">
    <property type="entry name" value="PROTEIN PHOSPHATASE"/>
    <property type="match status" value="1"/>
</dbReference>
<dbReference type="EMBL" id="KB199835">
    <property type="protein sequence ID" value="ESP04232.1"/>
    <property type="molecule type" value="Genomic_DNA"/>
</dbReference>
<evidence type="ECO:0000313" key="6">
    <source>
        <dbReference type="EMBL" id="ESP04232.1"/>
    </source>
</evidence>
<name>V4BEL3_LOTGI</name>
<dbReference type="InterPro" id="IPR015655">
    <property type="entry name" value="PP2C"/>
</dbReference>
<dbReference type="GO" id="GO:0004722">
    <property type="term" value="F:protein serine/threonine phosphatase activity"/>
    <property type="evidence" value="ECO:0007669"/>
    <property type="project" value="InterPro"/>
</dbReference>
<dbReference type="GeneID" id="20233821"/>
<dbReference type="RefSeq" id="XP_009045042.1">
    <property type="nucleotide sequence ID" value="XM_009046794.1"/>
</dbReference>
<comment type="similarity">
    <text evidence="4">Belongs to the PP2C family.</text>
</comment>
<dbReference type="PROSITE" id="PS01032">
    <property type="entry name" value="PPM_1"/>
    <property type="match status" value="1"/>
</dbReference>
<keyword evidence="1" id="KW-0479">Metal-binding</keyword>
<evidence type="ECO:0000313" key="7">
    <source>
        <dbReference type="Proteomes" id="UP000030746"/>
    </source>
</evidence>
<dbReference type="OrthoDB" id="416093at2759"/>
<dbReference type="Gene3D" id="3.60.40.10">
    <property type="entry name" value="PPM-type phosphatase domain"/>
    <property type="match status" value="1"/>
</dbReference>
<dbReference type="Pfam" id="PF00481">
    <property type="entry name" value="PP2C"/>
    <property type="match status" value="1"/>
</dbReference>
<sequence>MQNYRSIQNKLQTRCFYKSSRHFSRPLTDPENKGQRQQGVNFDTLGSWNNRIDMTILLEESIKTGRLIPKVNLNDTSHKSLLGRRKTNEDRSDIRELLPGLQYFAIFDGHGGAFAVDYVHQNLVNHILYWYPRLSSLSEVLTNSFININNLLSRHINTYLIDTDIYNTGTTATVCLLKDSINLVVGHVGDSRAVLCRDGEPIRLSTEDSPEYSEEAKRIKKYGGYIVENSLGQLQVNGRLAMTRSLGDVELEKVGVVATPHIRSIEVKHGRDAFLVLDTDGVNFVLNDHETVNLVSSCPSPKEAASSLVDEALHFGSEDNSTCVVIPFGAWGKYRDADKSMPYSFGRNLLGNRYKYG</sequence>
<evidence type="ECO:0000256" key="3">
    <source>
        <dbReference type="ARBA" id="ARBA00022912"/>
    </source>
</evidence>
<keyword evidence="3 4" id="KW-0904">Protein phosphatase</keyword>
<dbReference type="Proteomes" id="UP000030746">
    <property type="component" value="Unassembled WGS sequence"/>
</dbReference>
<evidence type="ECO:0000259" key="5">
    <source>
        <dbReference type="PROSITE" id="PS51746"/>
    </source>
</evidence>
<dbReference type="OMA" id="CHTHMKK"/>
<protein>
    <recommendedName>
        <fullName evidence="5">PPM-type phosphatase domain-containing protein</fullName>
    </recommendedName>
</protein>
<reference evidence="6 7" key="1">
    <citation type="journal article" date="2013" name="Nature">
        <title>Insights into bilaterian evolution from three spiralian genomes.</title>
        <authorList>
            <person name="Simakov O."/>
            <person name="Marletaz F."/>
            <person name="Cho S.J."/>
            <person name="Edsinger-Gonzales E."/>
            <person name="Havlak P."/>
            <person name="Hellsten U."/>
            <person name="Kuo D.H."/>
            <person name="Larsson T."/>
            <person name="Lv J."/>
            <person name="Arendt D."/>
            <person name="Savage R."/>
            <person name="Osoegawa K."/>
            <person name="de Jong P."/>
            <person name="Grimwood J."/>
            <person name="Chapman J.A."/>
            <person name="Shapiro H."/>
            <person name="Aerts A."/>
            <person name="Otillar R.P."/>
            <person name="Terry A.Y."/>
            <person name="Boore J.L."/>
            <person name="Grigoriev I.V."/>
            <person name="Lindberg D.R."/>
            <person name="Seaver E.C."/>
            <person name="Weisblat D.A."/>
            <person name="Putnam N.H."/>
            <person name="Rokhsar D.S."/>
        </authorList>
    </citation>
    <scope>NUCLEOTIDE SEQUENCE [LARGE SCALE GENOMIC DNA]</scope>
</reference>
<dbReference type="SMART" id="SM00332">
    <property type="entry name" value="PP2Cc"/>
    <property type="match status" value="1"/>
</dbReference>
<dbReference type="GO" id="GO:0046872">
    <property type="term" value="F:metal ion binding"/>
    <property type="evidence" value="ECO:0007669"/>
    <property type="project" value="UniProtKB-KW"/>
</dbReference>
<keyword evidence="7" id="KW-1185">Reference proteome</keyword>
<keyword evidence="2 4" id="KW-0378">Hydrolase</keyword>
<dbReference type="CDD" id="cd00143">
    <property type="entry name" value="PP2Cc"/>
    <property type="match status" value="1"/>
</dbReference>
<evidence type="ECO:0000256" key="1">
    <source>
        <dbReference type="ARBA" id="ARBA00022723"/>
    </source>
</evidence>